<sequence>MSKKKITYFGEVDNQEEDYFEGNVTLDNKSVELDLDFCSYEGKPVKWSEELEDYLSNLIKYKSVIDKAILDDYENGGTTNEYVQWHLDEWDAIDDLLPRTDSTKTKEEQFLSLLIQRVELIAFYPGDTSYAVWDYMIDSENSDEIVVVHTDSKGKILDITWES</sequence>
<dbReference type="EMBL" id="CP050831">
    <property type="protein sequence ID" value="QIU96711.1"/>
    <property type="molecule type" value="Genomic_DNA"/>
</dbReference>
<dbReference type="Proteomes" id="UP000501780">
    <property type="component" value="Chromosome"/>
</dbReference>
<reference evidence="1 2" key="1">
    <citation type="submission" date="2020-03" db="EMBL/GenBank/DDBJ databases">
        <title>Genomic analysis of Bacteroides faecium CBA7301.</title>
        <authorList>
            <person name="Kim J."/>
            <person name="Roh S.W."/>
        </authorList>
    </citation>
    <scope>NUCLEOTIDE SEQUENCE [LARGE SCALE GENOMIC DNA]</scope>
    <source>
        <strain evidence="1 2">CBA7301</strain>
    </source>
</reference>
<protein>
    <submittedName>
        <fullName evidence="1">DUF2004 domain-containing protein</fullName>
    </submittedName>
</protein>
<dbReference type="AlphaFoldDB" id="A0A6H0KUH8"/>
<gene>
    <name evidence="1" type="ORF">BacF7301_22300</name>
</gene>
<dbReference type="RefSeq" id="WP_167966264.1">
    <property type="nucleotide sequence ID" value="NZ_CP050831.1"/>
</dbReference>
<name>A0A6H0KUH8_9BACE</name>
<evidence type="ECO:0000313" key="1">
    <source>
        <dbReference type="EMBL" id="QIU96711.1"/>
    </source>
</evidence>
<keyword evidence="2" id="KW-1185">Reference proteome</keyword>
<evidence type="ECO:0000313" key="2">
    <source>
        <dbReference type="Proteomes" id="UP000501780"/>
    </source>
</evidence>
<accession>A0A6H0KUH8</accession>
<organism evidence="1 2">
    <name type="scientific">Bacteroides faecium</name>
    <dbReference type="NCBI Taxonomy" id="2715212"/>
    <lineage>
        <taxon>Bacteria</taxon>
        <taxon>Pseudomonadati</taxon>
        <taxon>Bacteroidota</taxon>
        <taxon>Bacteroidia</taxon>
        <taxon>Bacteroidales</taxon>
        <taxon>Bacteroidaceae</taxon>
        <taxon>Bacteroides</taxon>
    </lineage>
</organism>
<dbReference type="KEGG" id="bfc:BacF7301_22300"/>
<proteinExistence type="predicted"/>